<proteinExistence type="predicted"/>
<protein>
    <submittedName>
        <fullName evidence="2">DUF2726 domain-containing protein</fullName>
    </submittedName>
</protein>
<reference evidence="3" key="1">
    <citation type="journal article" date="2019" name="Int. J. Syst. Evol. Microbiol.">
        <title>The Global Catalogue of Microorganisms (GCM) 10K type strain sequencing project: providing services to taxonomists for standard genome sequencing and annotation.</title>
        <authorList>
            <consortium name="The Broad Institute Genomics Platform"/>
            <consortium name="The Broad Institute Genome Sequencing Center for Infectious Disease"/>
            <person name="Wu L."/>
            <person name="Ma J."/>
        </authorList>
    </citation>
    <scope>NUCLEOTIDE SEQUENCE [LARGE SCALE GENOMIC DNA]</scope>
    <source>
        <strain evidence="3">CGMCC 4.7106</strain>
    </source>
</reference>
<evidence type="ECO:0000313" key="3">
    <source>
        <dbReference type="Proteomes" id="UP001597375"/>
    </source>
</evidence>
<evidence type="ECO:0000313" key="2">
    <source>
        <dbReference type="EMBL" id="MFD2256421.1"/>
    </source>
</evidence>
<evidence type="ECO:0000259" key="1">
    <source>
        <dbReference type="Pfam" id="PF10881"/>
    </source>
</evidence>
<dbReference type="EMBL" id="JBHUIT010000008">
    <property type="protein sequence ID" value="MFD2256421.1"/>
    <property type="molecule type" value="Genomic_DNA"/>
</dbReference>
<sequence length="127" mass="14285">MTTEEIAFFEVLKPLAPEGTQFLVHPRLDEIFGSGYTNTDSKNGRTTSARVDFALMGLRSKRILCGVELDDQSHFTSERMERDRAINAVFAANRTTLLRIPQAQTYNRSVLHSKLQQICQINLSPAA</sequence>
<dbReference type="RefSeq" id="WP_386819633.1">
    <property type="nucleotide sequence ID" value="NZ_JBHUIT010000008.1"/>
</dbReference>
<feature type="domain" description="DUF2726" evidence="1">
    <location>
        <begin position="1"/>
        <end position="116"/>
    </location>
</feature>
<keyword evidence="3" id="KW-1185">Reference proteome</keyword>
<name>A0ABW5D6Q1_9BACT</name>
<organism evidence="2 3">
    <name type="scientific">Luteolibacter algae</name>
    <dbReference type="NCBI Taxonomy" id="454151"/>
    <lineage>
        <taxon>Bacteria</taxon>
        <taxon>Pseudomonadati</taxon>
        <taxon>Verrucomicrobiota</taxon>
        <taxon>Verrucomicrobiia</taxon>
        <taxon>Verrucomicrobiales</taxon>
        <taxon>Verrucomicrobiaceae</taxon>
        <taxon>Luteolibacter</taxon>
    </lineage>
</organism>
<comment type="caution">
    <text evidence="2">The sequence shown here is derived from an EMBL/GenBank/DDBJ whole genome shotgun (WGS) entry which is preliminary data.</text>
</comment>
<dbReference type="Proteomes" id="UP001597375">
    <property type="component" value="Unassembled WGS sequence"/>
</dbReference>
<accession>A0ABW5D6Q1</accession>
<dbReference type="InterPro" id="IPR024402">
    <property type="entry name" value="DUF2726"/>
</dbReference>
<gene>
    <name evidence="2" type="ORF">ACFSSA_07030</name>
</gene>
<dbReference type="Pfam" id="PF10881">
    <property type="entry name" value="DUF2726"/>
    <property type="match status" value="1"/>
</dbReference>